<evidence type="ECO:0000313" key="2">
    <source>
        <dbReference type="Proteomes" id="UP000220032"/>
    </source>
</evidence>
<evidence type="ECO:0000313" key="1">
    <source>
        <dbReference type="EMBL" id="PFE13469.1"/>
    </source>
</evidence>
<organism evidence="1 2">
    <name type="scientific">Bacillus cereus</name>
    <dbReference type="NCBI Taxonomy" id="1396"/>
    <lineage>
        <taxon>Bacteria</taxon>
        <taxon>Bacillati</taxon>
        <taxon>Bacillota</taxon>
        <taxon>Bacilli</taxon>
        <taxon>Bacillales</taxon>
        <taxon>Bacillaceae</taxon>
        <taxon>Bacillus</taxon>
        <taxon>Bacillus cereus group</taxon>
    </lineage>
</organism>
<evidence type="ECO:0008006" key="3">
    <source>
        <dbReference type="Google" id="ProtNLM"/>
    </source>
</evidence>
<dbReference type="CDD" id="cd11614">
    <property type="entry name" value="SAF_CpaB_FlgA_like"/>
    <property type="match status" value="1"/>
</dbReference>
<name>A0A2A8KEB9_BACCE</name>
<sequence>MEDVKKKSTPKKLAITLAASIGLVVAIVGYENYAVSSKVNLQKVYFTKVDIPPRTKITKDMLQVREVSNSSIPPNAIKNPNDIVGKYTVNGFGLVENSYVFKNKVVSKDELPDAAILNLKPSEVAFPLLVDIETSSGNSIIPESHVDLYFKGTVKDKDEKGEVVEKPIFGRIAKHVRVTAVKDSNAANVFDPATINVEGSYQDSLKEEAKNRPMAKIYTFAVNEEENTLLNQGTLIGKIIPVASGTAYKTNVEKTADEQIVKWIQKQSYKVK</sequence>
<dbReference type="AlphaFoldDB" id="A0A2A8KEB9"/>
<protein>
    <recommendedName>
        <fullName evidence="3">Flp pilus assembly protein CpaB</fullName>
    </recommendedName>
</protein>
<gene>
    <name evidence="1" type="ORF">CN307_17960</name>
</gene>
<comment type="caution">
    <text evidence="1">The sequence shown here is derived from an EMBL/GenBank/DDBJ whole genome shotgun (WGS) entry which is preliminary data.</text>
</comment>
<proteinExistence type="predicted"/>
<dbReference type="Proteomes" id="UP000220032">
    <property type="component" value="Unassembled WGS sequence"/>
</dbReference>
<accession>A0A2A8KEB9</accession>
<dbReference type="EMBL" id="NTRR01000026">
    <property type="protein sequence ID" value="PFE13469.1"/>
    <property type="molecule type" value="Genomic_DNA"/>
</dbReference>
<reference evidence="1 2" key="1">
    <citation type="submission" date="2017-09" db="EMBL/GenBank/DDBJ databases">
        <title>Large-scale bioinformatics analysis of Bacillus genomes uncovers conserved roles of natural products in bacterial physiology.</title>
        <authorList>
            <consortium name="Agbiome Team Llc"/>
            <person name="Bleich R.M."/>
            <person name="Grubbs K.J."/>
            <person name="Santa Maria K.C."/>
            <person name="Allen S.E."/>
            <person name="Farag S."/>
            <person name="Shank E.A."/>
            <person name="Bowers A."/>
        </authorList>
    </citation>
    <scope>NUCLEOTIDE SEQUENCE [LARGE SCALE GENOMIC DNA]</scope>
    <source>
        <strain evidence="1 2">AFS022681</strain>
    </source>
</reference>